<feature type="transmembrane region" description="Helical" evidence="4">
    <location>
        <begin position="474"/>
        <end position="491"/>
    </location>
</feature>
<gene>
    <name evidence="6" type="ORF">BDV29DRAFT_192909</name>
</gene>
<dbReference type="InterPro" id="IPR050375">
    <property type="entry name" value="MFS_TsgA-like"/>
</dbReference>
<proteinExistence type="predicted"/>
<dbReference type="InterPro" id="IPR036259">
    <property type="entry name" value="MFS_trans_sf"/>
</dbReference>
<feature type="transmembrane region" description="Helical" evidence="4">
    <location>
        <begin position="201"/>
        <end position="222"/>
    </location>
</feature>
<dbReference type="Pfam" id="PF20684">
    <property type="entry name" value="Fung_rhodopsin"/>
    <property type="match status" value="1"/>
</dbReference>
<dbReference type="EMBL" id="ML732259">
    <property type="protein sequence ID" value="KAB8071953.1"/>
    <property type="molecule type" value="Genomic_DNA"/>
</dbReference>
<protein>
    <submittedName>
        <fullName evidence="6">MFS transporter</fullName>
    </submittedName>
</protein>
<evidence type="ECO:0000259" key="5">
    <source>
        <dbReference type="Pfam" id="PF20684"/>
    </source>
</evidence>
<feature type="transmembrane region" description="Helical" evidence="4">
    <location>
        <begin position="614"/>
        <end position="638"/>
    </location>
</feature>
<feature type="compositionally biased region" description="Low complexity" evidence="3">
    <location>
        <begin position="302"/>
        <end position="316"/>
    </location>
</feature>
<feature type="transmembrane region" description="Helical" evidence="4">
    <location>
        <begin position="86"/>
        <end position="110"/>
    </location>
</feature>
<dbReference type="PANTHER" id="PTHR43702">
    <property type="entry name" value="L-FUCOSE-PROTON SYMPORTER"/>
    <property type="match status" value="1"/>
</dbReference>
<keyword evidence="4" id="KW-0812">Transmembrane</keyword>
<keyword evidence="2" id="KW-1003">Cell membrane</keyword>
<feature type="transmembrane region" description="Helical" evidence="4">
    <location>
        <begin position="722"/>
        <end position="740"/>
    </location>
</feature>
<feature type="domain" description="Rhodopsin" evidence="5">
    <location>
        <begin position="25"/>
        <end position="280"/>
    </location>
</feature>
<evidence type="ECO:0000256" key="4">
    <source>
        <dbReference type="SAM" id="Phobius"/>
    </source>
</evidence>
<keyword evidence="4" id="KW-0472">Membrane</keyword>
<dbReference type="SUPFAM" id="SSF103473">
    <property type="entry name" value="MFS general substrate transporter"/>
    <property type="match status" value="1"/>
</dbReference>
<dbReference type="PANTHER" id="PTHR43702:SF13">
    <property type="entry name" value="MONOSACCHARIDE TRANSPORTER, PUTATIVE (AFU_ORTHOLOGUE AFUA_4G06630)-RELATED"/>
    <property type="match status" value="1"/>
</dbReference>
<evidence type="ECO:0000313" key="6">
    <source>
        <dbReference type="EMBL" id="KAB8071953.1"/>
    </source>
</evidence>
<feature type="transmembrane region" description="Helical" evidence="4">
    <location>
        <begin position="503"/>
        <end position="528"/>
    </location>
</feature>
<feature type="transmembrane region" description="Helical" evidence="4">
    <location>
        <begin position="122"/>
        <end position="142"/>
    </location>
</feature>
<feature type="region of interest" description="Disordered" evidence="3">
    <location>
        <begin position="293"/>
        <end position="327"/>
    </location>
</feature>
<feature type="transmembrane region" description="Helical" evidence="4">
    <location>
        <begin position="405"/>
        <end position="425"/>
    </location>
</feature>
<feature type="transmembrane region" description="Helical" evidence="4">
    <location>
        <begin position="777"/>
        <end position="798"/>
    </location>
</feature>
<dbReference type="Gene3D" id="1.20.1250.20">
    <property type="entry name" value="MFS general substrate transporter like domains"/>
    <property type="match status" value="2"/>
</dbReference>
<dbReference type="GO" id="GO:0022857">
    <property type="term" value="F:transmembrane transporter activity"/>
    <property type="evidence" value="ECO:0007669"/>
    <property type="project" value="InterPro"/>
</dbReference>
<dbReference type="Pfam" id="PF07690">
    <property type="entry name" value="MFS_1"/>
    <property type="match status" value="1"/>
</dbReference>
<feature type="transmembrane region" description="Helical" evidence="4">
    <location>
        <begin position="752"/>
        <end position="771"/>
    </location>
</feature>
<feature type="transmembrane region" description="Helical" evidence="4">
    <location>
        <begin position="535"/>
        <end position="554"/>
    </location>
</feature>
<reference evidence="6 7" key="1">
    <citation type="submission" date="2019-04" db="EMBL/GenBank/DDBJ databases">
        <title>Friends and foes A comparative genomics study of 23 Aspergillus species from section Flavi.</title>
        <authorList>
            <consortium name="DOE Joint Genome Institute"/>
            <person name="Kjaerbolling I."/>
            <person name="Vesth T."/>
            <person name="Frisvad J.C."/>
            <person name="Nybo J.L."/>
            <person name="Theobald S."/>
            <person name="Kildgaard S."/>
            <person name="Isbrandt T."/>
            <person name="Kuo A."/>
            <person name="Sato A."/>
            <person name="Lyhne E.K."/>
            <person name="Kogle M.E."/>
            <person name="Wiebenga A."/>
            <person name="Kun R.S."/>
            <person name="Lubbers R.J."/>
            <person name="Makela M.R."/>
            <person name="Barry K."/>
            <person name="Chovatia M."/>
            <person name="Clum A."/>
            <person name="Daum C."/>
            <person name="Haridas S."/>
            <person name="He G."/>
            <person name="LaButti K."/>
            <person name="Lipzen A."/>
            <person name="Mondo S."/>
            <person name="Riley R."/>
            <person name="Salamov A."/>
            <person name="Simmons B.A."/>
            <person name="Magnuson J.K."/>
            <person name="Henrissat B."/>
            <person name="Mortensen U.H."/>
            <person name="Larsen T.O."/>
            <person name="Devries R.P."/>
            <person name="Grigoriev I.V."/>
            <person name="Machida M."/>
            <person name="Baker S.E."/>
            <person name="Andersen M.R."/>
        </authorList>
    </citation>
    <scope>NUCLEOTIDE SEQUENCE [LARGE SCALE GENOMIC DNA]</scope>
    <source>
        <strain evidence="6 7">CBS 151.66</strain>
    </source>
</reference>
<dbReference type="GO" id="GO:0005886">
    <property type="term" value="C:plasma membrane"/>
    <property type="evidence" value="ECO:0007669"/>
    <property type="project" value="UniProtKB-SubCell"/>
</dbReference>
<evidence type="ECO:0000313" key="7">
    <source>
        <dbReference type="Proteomes" id="UP000326565"/>
    </source>
</evidence>
<comment type="subcellular location">
    <subcellularLocation>
        <location evidence="1">Cell inner membrane</location>
        <topology evidence="1">Multi-pass membrane protein</topology>
    </subcellularLocation>
</comment>
<keyword evidence="7" id="KW-1185">Reference proteome</keyword>
<feature type="transmembrane region" description="Helical" evidence="4">
    <location>
        <begin position="445"/>
        <end position="467"/>
    </location>
</feature>
<organism evidence="6 7">
    <name type="scientific">Aspergillus leporis</name>
    <dbReference type="NCBI Taxonomy" id="41062"/>
    <lineage>
        <taxon>Eukaryota</taxon>
        <taxon>Fungi</taxon>
        <taxon>Dikarya</taxon>
        <taxon>Ascomycota</taxon>
        <taxon>Pezizomycotina</taxon>
        <taxon>Eurotiomycetes</taxon>
        <taxon>Eurotiomycetidae</taxon>
        <taxon>Eurotiales</taxon>
        <taxon>Aspergillaceae</taxon>
        <taxon>Aspergillus</taxon>
        <taxon>Aspergillus subgen. Circumdati</taxon>
    </lineage>
</organism>
<evidence type="ECO:0000256" key="1">
    <source>
        <dbReference type="ARBA" id="ARBA00004429"/>
    </source>
</evidence>
<dbReference type="InterPro" id="IPR011701">
    <property type="entry name" value="MFS"/>
</dbReference>
<feature type="transmembrane region" description="Helical" evidence="4">
    <location>
        <begin position="45"/>
        <end position="66"/>
    </location>
</feature>
<feature type="transmembrane region" description="Helical" evidence="4">
    <location>
        <begin position="574"/>
        <end position="593"/>
    </location>
</feature>
<dbReference type="Proteomes" id="UP000326565">
    <property type="component" value="Unassembled WGS sequence"/>
</dbReference>
<evidence type="ECO:0000256" key="2">
    <source>
        <dbReference type="ARBA" id="ARBA00022475"/>
    </source>
</evidence>
<dbReference type="InterPro" id="IPR049326">
    <property type="entry name" value="Rhodopsin_dom_fungi"/>
</dbReference>
<evidence type="ECO:0000256" key="3">
    <source>
        <dbReference type="SAM" id="MobiDB-lite"/>
    </source>
</evidence>
<accession>A0A5N5WTV6</accession>
<feature type="transmembrane region" description="Helical" evidence="4">
    <location>
        <begin position="667"/>
        <end position="689"/>
    </location>
</feature>
<feature type="transmembrane region" description="Helical" evidence="4">
    <location>
        <begin position="162"/>
        <end position="189"/>
    </location>
</feature>
<name>A0A5N5WTV6_9EURO</name>
<dbReference type="AlphaFoldDB" id="A0A5N5WTV6"/>
<keyword evidence="4" id="KW-1133">Transmembrane helix</keyword>
<feature type="transmembrane region" description="Helical" evidence="4">
    <location>
        <begin position="6"/>
        <end position="25"/>
    </location>
</feature>
<sequence>MGDSRQAVLIVSITILVLATMFMVLRFCSRLLIVKRIGHHDYWSLFAWILDFGLSFSLIYGVKMGLGLPGADIDPGNRPRITRVMFAFTVLYNPALMSVKTSILVFYLTFAKGQRLFRLGSYVTLAVVNVAGLALTLLTVFQCRPVASVFQSPLPSTASCTSIITLYLASAPVNIITDIVILFLPMPILTKIHLPWRQKMILTVTFGGGVFVTIIDVIRIVYLQRAVTRSNQALQSTQINSGALISISSVSALSFMWSVVEVNMSVICSCVPLLKPLVARVVPKMIGHTIEKHASTTDTKKSSTTTDTRTSSLTVSIPTDKKASSSRIGKKNTIAPNATKASRGSGRVQHIERRPEPIRRVDESEPHQGKFALQFRLLTAPEAPFADFVRMQPRRSMLKLSNKESVLPVALVTVVFWLWGFSYGLLGNLSSQLQRILRLDAWQSLGMHAAYFSGYLVSPLLLGRWVLKRWGYKPTFITGLCVYACGTLIFWPSAVLTSYPTFIVVNVIIGAGLGVLEAAADSFIALCGPQQNAEIRLNVAQGIQGIATVVSALLAQKVLYKGVHTTSSLVNAQWTYLSIFFFDVLLAAALYYSPIPEASDEDLQELADSRRDDYARRVLGLPVMWFTFSLGASSLYLYTAGQEVLTTSFENLVATTTPDAKATNFDYLIIGQTIFAVGRFLTALTLCFLEPRWVLLIAYIGMIVFSIICMTTTGWTALTMALLTYLFESGTFGTIFAISLRGMGRHTKTAACILATAISGGAFFPFAQYAVSSSHGVLYSYSILVALSSAGALFPLYLNLVPAAKRQGWSDSAAFKHIETQRK</sequence>
<feature type="transmembrane region" description="Helical" evidence="4">
    <location>
        <begin position="696"/>
        <end position="716"/>
    </location>
</feature>
<dbReference type="OrthoDB" id="546893at2759"/>